<organism evidence="1 2">
    <name type="scientific">Albula glossodonta</name>
    <name type="common">roundjaw bonefish</name>
    <dbReference type="NCBI Taxonomy" id="121402"/>
    <lineage>
        <taxon>Eukaryota</taxon>
        <taxon>Metazoa</taxon>
        <taxon>Chordata</taxon>
        <taxon>Craniata</taxon>
        <taxon>Vertebrata</taxon>
        <taxon>Euteleostomi</taxon>
        <taxon>Actinopterygii</taxon>
        <taxon>Neopterygii</taxon>
        <taxon>Teleostei</taxon>
        <taxon>Albuliformes</taxon>
        <taxon>Albulidae</taxon>
        <taxon>Albula</taxon>
    </lineage>
</organism>
<gene>
    <name evidence="1" type="ORF">JZ751_028949</name>
</gene>
<protein>
    <submittedName>
        <fullName evidence="1">Uncharacterized protein</fullName>
    </submittedName>
</protein>
<name>A0A8T2MRL2_9TELE</name>
<accession>A0A8T2MRL2</accession>
<keyword evidence="2" id="KW-1185">Reference proteome</keyword>
<reference evidence="1" key="1">
    <citation type="thesis" date="2021" institute="BYU ScholarsArchive" country="Provo, UT, USA">
        <title>Applications of and Algorithms for Genome Assembly and Genomic Analyses with an Emphasis on Marine Teleosts.</title>
        <authorList>
            <person name="Pickett B.D."/>
        </authorList>
    </citation>
    <scope>NUCLEOTIDE SEQUENCE</scope>
    <source>
        <strain evidence="1">HI-2016</strain>
    </source>
</reference>
<evidence type="ECO:0000313" key="2">
    <source>
        <dbReference type="Proteomes" id="UP000824540"/>
    </source>
</evidence>
<feature type="non-terminal residue" evidence="1">
    <location>
        <position position="244"/>
    </location>
</feature>
<comment type="caution">
    <text evidence="1">The sequence shown here is derived from an EMBL/GenBank/DDBJ whole genome shotgun (WGS) entry which is preliminary data.</text>
</comment>
<proteinExistence type="predicted"/>
<sequence>VITCPMSTSSLTSHAMRTLTFGYFLAQVITCPMSTSSLPSHAVRALTFGYFHSEGHYLPHVHLHTQLPRCACPYLRLFPWPRSSPVPCPPPHSSPMLCVPLPLAIAMAQVITCPMSTSSLTSHAMRTLTFGYFLAQRRSLPAPCPPPHSTPTLCVPLPSAISMAQVITCPMSTSSLTSHAVHALTFGYFHGPGIHLPHVHLLTYLPRRAHPYLWLFPWPRTMADYLLTKSQVWSSQRDRLGAHL</sequence>
<dbReference type="EMBL" id="JAFBMS010000892">
    <property type="protein sequence ID" value="KAG9329840.1"/>
    <property type="molecule type" value="Genomic_DNA"/>
</dbReference>
<dbReference type="Proteomes" id="UP000824540">
    <property type="component" value="Unassembled WGS sequence"/>
</dbReference>
<dbReference type="AlphaFoldDB" id="A0A8T2MRL2"/>
<evidence type="ECO:0000313" key="1">
    <source>
        <dbReference type="EMBL" id="KAG9329840.1"/>
    </source>
</evidence>